<comment type="caution">
    <text evidence="2">The sequence shown here is derived from an EMBL/GenBank/DDBJ whole genome shotgun (WGS) entry which is preliminary data.</text>
</comment>
<name>A0AA38VW50_9ASTR</name>
<keyword evidence="1" id="KW-0472">Membrane</keyword>
<feature type="transmembrane region" description="Helical" evidence="1">
    <location>
        <begin position="84"/>
        <end position="105"/>
    </location>
</feature>
<evidence type="ECO:0000313" key="3">
    <source>
        <dbReference type="Proteomes" id="UP001172457"/>
    </source>
</evidence>
<dbReference type="Proteomes" id="UP001172457">
    <property type="component" value="Chromosome 8"/>
</dbReference>
<feature type="transmembrane region" description="Helical" evidence="1">
    <location>
        <begin position="56"/>
        <end position="72"/>
    </location>
</feature>
<reference evidence="2" key="1">
    <citation type="submission" date="2023-03" db="EMBL/GenBank/DDBJ databases">
        <title>Chromosome-scale reference genome and RAD-based genetic map of yellow starthistle (Centaurea solstitialis) reveal putative structural variation and QTLs associated with invader traits.</title>
        <authorList>
            <person name="Reatini B."/>
            <person name="Cang F.A."/>
            <person name="Jiang Q."/>
            <person name="Mckibben M.T.W."/>
            <person name="Barker M.S."/>
            <person name="Rieseberg L.H."/>
            <person name="Dlugosch K.M."/>
        </authorList>
    </citation>
    <scope>NUCLEOTIDE SEQUENCE</scope>
    <source>
        <strain evidence="2">CAN-66</strain>
        <tissue evidence="2">Leaf</tissue>
    </source>
</reference>
<keyword evidence="1" id="KW-0812">Transmembrane</keyword>
<dbReference type="EMBL" id="JARYMX010000008">
    <property type="protein sequence ID" value="KAJ9537092.1"/>
    <property type="molecule type" value="Genomic_DNA"/>
</dbReference>
<feature type="transmembrane region" description="Helical" evidence="1">
    <location>
        <begin position="20"/>
        <end position="36"/>
    </location>
</feature>
<proteinExistence type="predicted"/>
<keyword evidence="3" id="KW-1185">Reference proteome</keyword>
<dbReference type="AlphaFoldDB" id="A0AA38VW50"/>
<accession>A0AA38VW50</accession>
<protein>
    <submittedName>
        <fullName evidence="2">Uncharacterized protein</fullName>
    </submittedName>
</protein>
<organism evidence="2 3">
    <name type="scientific">Centaurea solstitialis</name>
    <name type="common">yellow star-thistle</name>
    <dbReference type="NCBI Taxonomy" id="347529"/>
    <lineage>
        <taxon>Eukaryota</taxon>
        <taxon>Viridiplantae</taxon>
        <taxon>Streptophyta</taxon>
        <taxon>Embryophyta</taxon>
        <taxon>Tracheophyta</taxon>
        <taxon>Spermatophyta</taxon>
        <taxon>Magnoliopsida</taxon>
        <taxon>eudicotyledons</taxon>
        <taxon>Gunneridae</taxon>
        <taxon>Pentapetalae</taxon>
        <taxon>asterids</taxon>
        <taxon>campanulids</taxon>
        <taxon>Asterales</taxon>
        <taxon>Asteraceae</taxon>
        <taxon>Carduoideae</taxon>
        <taxon>Cardueae</taxon>
        <taxon>Centaureinae</taxon>
        <taxon>Centaurea</taxon>
    </lineage>
</organism>
<gene>
    <name evidence="2" type="ORF">OSB04_029825</name>
</gene>
<sequence>MEEEKKKKMKEFQRGTQQMIIIIYVFVASAMIKFQSNLKFPFKTHPRTMNACLTEIMIYALAISVEDMISLWRCHTNSLAPTPWYVGVVKRISLVMLLLTVPFLFVF</sequence>
<evidence type="ECO:0000256" key="1">
    <source>
        <dbReference type="SAM" id="Phobius"/>
    </source>
</evidence>
<evidence type="ECO:0000313" key="2">
    <source>
        <dbReference type="EMBL" id="KAJ9537092.1"/>
    </source>
</evidence>
<keyword evidence="1" id="KW-1133">Transmembrane helix</keyword>